<evidence type="ECO:0000313" key="3">
    <source>
        <dbReference type="Proteomes" id="UP001642360"/>
    </source>
</evidence>
<feature type="compositionally biased region" description="Polar residues" evidence="1">
    <location>
        <begin position="29"/>
        <end position="48"/>
    </location>
</feature>
<name>A0ABC8V5E4_9AQUA</name>
<dbReference type="Proteomes" id="UP001642360">
    <property type="component" value="Unassembled WGS sequence"/>
</dbReference>
<dbReference type="EMBL" id="CAUOFW020010490">
    <property type="protein sequence ID" value="CAK9188469.1"/>
    <property type="molecule type" value="Genomic_DNA"/>
</dbReference>
<accession>A0ABC8V5E4</accession>
<dbReference type="AlphaFoldDB" id="A0ABC8V5E4"/>
<reference evidence="2 3" key="1">
    <citation type="submission" date="2024-02" db="EMBL/GenBank/DDBJ databases">
        <authorList>
            <person name="Vignale AGUSTIN F."/>
            <person name="Sosa J E."/>
            <person name="Modenutti C."/>
        </authorList>
    </citation>
    <scope>NUCLEOTIDE SEQUENCE [LARGE SCALE GENOMIC DNA]</scope>
</reference>
<organism evidence="2 3">
    <name type="scientific">Ilex paraguariensis</name>
    <name type="common">yerba mate</name>
    <dbReference type="NCBI Taxonomy" id="185542"/>
    <lineage>
        <taxon>Eukaryota</taxon>
        <taxon>Viridiplantae</taxon>
        <taxon>Streptophyta</taxon>
        <taxon>Embryophyta</taxon>
        <taxon>Tracheophyta</taxon>
        <taxon>Spermatophyta</taxon>
        <taxon>Magnoliopsida</taxon>
        <taxon>eudicotyledons</taxon>
        <taxon>Gunneridae</taxon>
        <taxon>Pentapetalae</taxon>
        <taxon>asterids</taxon>
        <taxon>campanulids</taxon>
        <taxon>Aquifoliales</taxon>
        <taxon>Aquifoliaceae</taxon>
        <taxon>Ilex</taxon>
    </lineage>
</organism>
<evidence type="ECO:0000256" key="1">
    <source>
        <dbReference type="SAM" id="MobiDB-lite"/>
    </source>
</evidence>
<comment type="caution">
    <text evidence="2">The sequence shown here is derived from an EMBL/GenBank/DDBJ whole genome shotgun (WGS) entry which is preliminary data.</text>
</comment>
<protein>
    <submittedName>
        <fullName evidence="2">Uncharacterized protein</fullName>
    </submittedName>
</protein>
<feature type="region of interest" description="Disordered" evidence="1">
    <location>
        <begin position="1"/>
        <end position="55"/>
    </location>
</feature>
<feature type="non-terminal residue" evidence="2">
    <location>
        <position position="1"/>
    </location>
</feature>
<gene>
    <name evidence="2" type="ORF">ILEXP_LOCUS59153</name>
</gene>
<sequence length="55" mass="5957">PLGYHLHCSENPKPSEAPSPNPAKPYPQSVESAHGSTNEGTNRPTELQQLPEHIS</sequence>
<proteinExistence type="predicted"/>
<feature type="compositionally biased region" description="Pro residues" evidence="1">
    <location>
        <begin position="15"/>
        <end position="25"/>
    </location>
</feature>
<keyword evidence="3" id="KW-1185">Reference proteome</keyword>
<feature type="non-terminal residue" evidence="2">
    <location>
        <position position="55"/>
    </location>
</feature>
<evidence type="ECO:0000313" key="2">
    <source>
        <dbReference type="EMBL" id="CAK9188469.1"/>
    </source>
</evidence>